<dbReference type="GO" id="GO:0031314">
    <property type="term" value="C:extrinsic component of mitochondrial inner membrane"/>
    <property type="evidence" value="ECO:0007669"/>
    <property type="project" value="UniProtKB-UniRule"/>
</dbReference>
<keyword evidence="1 5" id="KW-0489">Methyltransferase</keyword>
<keyword evidence="8" id="KW-1185">Reference proteome</keyword>
<dbReference type="Gene3D" id="3.40.50.150">
    <property type="entry name" value="Vaccinia Virus protein VP39"/>
    <property type="match status" value="1"/>
</dbReference>
<feature type="binding site" evidence="5">
    <location>
        <position position="195"/>
    </location>
    <ligand>
        <name>Mg(2+)</name>
        <dbReference type="ChEBI" id="CHEBI:18420"/>
    </ligand>
</feature>
<evidence type="ECO:0000256" key="5">
    <source>
        <dbReference type="HAMAP-Rule" id="MF_03190"/>
    </source>
</evidence>
<dbReference type="GO" id="GO:0046872">
    <property type="term" value="F:metal ion binding"/>
    <property type="evidence" value="ECO:0007669"/>
    <property type="project" value="UniProtKB-KW"/>
</dbReference>
<feature type="binding site" evidence="5">
    <location>
        <position position="117"/>
    </location>
    <ligand>
        <name>S-adenosyl-L-methionine</name>
        <dbReference type="ChEBI" id="CHEBI:59789"/>
    </ligand>
</feature>
<reference evidence="9" key="2">
    <citation type="submission" date="2020-04" db="EMBL/GenBank/DDBJ databases">
        <authorList>
            <consortium name="NCBI Genome Project"/>
        </authorList>
    </citation>
    <scope>NUCLEOTIDE SEQUENCE</scope>
    <source>
        <strain evidence="9">CBS 304.34</strain>
    </source>
</reference>
<evidence type="ECO:0000313" key="9">
    <source>
        <dbReference type="RefSeq" id="XP_033579034.1"/>
    </source>
</evidence>
<comment type="cofactor">
    <cofactor evidence="5">
        <name>Mg(2+)</name>
        <dbReference type="ChEBI" id="CHEBI:18420"/>
    </cofactor>
</comment>
<dbReference type="PANTHER" id="PTHR43464:SF19">
    <property type="entry name" value="UBIQUINONE BIOSYNTHESIS O-METHYLTRANSFERASE, MITOCHONDRIAL"/>
    <property type="match status" value="1"/>
</dbReference>
<organism evidence="7">
    <name type="scientific">Mytilinidion resinicola</name>
    <dbReference type="NCBI Taxonomy" id="574789"/>
    <lineage>
        <taxon>Eukaryota</taxon>
        <taxon>Fungi</taxon>
        <taxon>Dikarya</taxon>
        <taxon>Ascomycota</taxon>
        <taxon>Pezizomycotina</taxon>
        <taxon>Dothideomycetes</taxon>
        <taxon>Pleosporomycetidae</taxon>
        <taxon>Mytilinidiales</taxon>
        <taxon>Mytilinidiaceae</taxon>
        <taxon>Mytilinidion</taxon>
    </lineage>
</organism>
<dbReference type="EMBL" id="MU003697">
    <property type="protein sequence ID" value="KAF2812070.1"/>
    <property type="molecule type" value="Genomic_DNA"/>
</dbReference>
<keyword evidence="4 5" id="KW-0949">S-adenosyl-L-methionine</keyword>
<comment type="catalytic activity">
    <reaction evidence="5">
        <text>a 3-demethylubiquinol + S-adenosyl-L-methionine = a ubiquinol + S-adenosyl-L-homocysteine + H(+)</text>
        <dbReference type="Rhea" id="RHEA:44380"/>
        <dbReference type="Rhea" id="RHEA-COMP:9566"/>
        <dbReference type="Rhea" id="RHEA-COMP:10914"/>
        <dbReference type="ChEBI" id="CHEBI:15378"/>
        <dbReference type="ChEBI" id="CHEBI:17976"/>
        <dbReference type="ChEBI" id="CHEBI:57856"/>
        <dbReference type="ChEBI" id="CHEBI:59789"/>
        <dbReference type="ChEBI" id="CHEBI:84422"/>
        <dbReference type="EC" id="2.1.1.64"/>
    </reaction>
</comment>
<comment type="similarity">
    <text evidence="5">Belongs to the class I-like SAM-binding methyltransferase superfamily. UbiG/COQ3 family.</text>
</comment>
<dbReference type="SUPFAM" id="SSF53335">
    <property type="entry name" value="S-adenosyl-L-methionine-dependent methyltransferases"/>
    <property type="match status" value="1"/>
</dbReference>
<keyword evidence="5" id="KW-0460">Magnesium</keyword>
<sequence>MPSPRLLNPLRALSKLPRTSTTSALRTPTHPRPSQQPVLPPRFRHDSTRYSSTSSVDPTEVSHFNALASSWWDPHGPFRLLHLMNPLRHTFITRCLASVPSPTSNSHPTTYRYLDVGCGGGIFAESAARLPHTSSVTAIDPSSEVLAIAEAHKNRDPILMSTGKLTYRNEGIEALPLPKTEAEQFDIVTLFEVLEHVNSPSEFLGKLMPHVKPGGWLVLSTIARTWTSWAVTNVMAEDVLGIVPKGTHDWRKYVNEGEVREWFEKREGWGEMRTIGCVYVPGLGWREVPGGEGWGNYFFGVRREG</sequence>
<dbReference type="GO" id="GO:0010420">
    <property type="term" value="F:polyprenyldihydroxybenzoate methyltransferase activity"/>
    <property type="evidence" value="ECO:0007669"/>
    <property type="project" value="UniProtKB-UniRule"/>
</dbReference>
<feature type="binding site" evidence="5">
    <location>
        <position position="88"/>
    </location>
    <ligand>
        <name>S-adenosyl-L-methionine</name>
        <dbReference type="ChEBI" id="CHEBI:59789"/>
    </ligand>
</feature>
<evidence type="ECO:0000256" key="2">
    <source>
        <dbReference type="ARBA" id="ARBA00022679"/>
    </source>
</evidence>
<dbReference type="GO" id="GO:0032259">
    <property type="term" value="P:methylation"/>
    <property type="evidence" value="ECO:0007669"/>
    <property type="project" value="UniProtKB-KW"/>
</dbReference>
<comment type="pathway">
    <text evidence="5">Cofactor biosynthesis; ubiquinone biosynthesis.</text>
</comment>
<evidence type="ECO:0000256" key="3">
    <source>
        <dbReference type="ARBA" id="ARBA00022688"/>
    </source>
</evidence>
<reference evidence="9" key="3">
    <citation type="submission" date="2025-04" db="UniProtKB">
        <authorList>
            <consortium name="RefSeq"/>
        </authorList>
    </citation>
    <scope>IDENTIFICATION</scope>
    <source>
        <strain evidence="9">CBS 304.34</strain>
    </source>
</reference>
<gene>
    <name evidence="5" type="primary">COQ3</name>
    <name evidence="7 9" type="ORF">BDZ99DRAFT_438972</name>
</gene>
<feature type="binding site" evidence="5">
    <location>
        <position position="191"/>
    </location>
    <ligand>
        <name>S-adenosyl-L-methionine</name>
        <dbReference type="ChEBI" id="CHEBI:59789"/>
    </ligand>
</feature>
<name>A0A6A6YTD4_9PEZI</name>
<evidence type="ECO:0000256" key="4">
    <source>
        <dbReference type="ARBA" id="ARBA00022691"/>
    </source>
</evidence>
<accession>A0A6A6YTD4</accession>
<dbReference type="NCBIfam" id="TIGR01983">
    <property type="entry name" value="UbiG"/>
    <property type="match status" value="1"/>
</dbReference>
<keyword evidence="5" id="KW-0472">Membrane</keyword>
<dbReference type="InterPro" id="IPR029063">
    <property type="entry name" value="SAM-dependent_MTases_sf"/>
</dbReference>
<dbReference type="AlphaFoldDB" id="A0A6A6YTD4"/>
<dbReference type="EC" id="2.1.1.64" evidence="5"/>
<feature type="binding site" evidence="5">
    <location>
        <position position="140"/>
    </location>
    <ligand>
        <name>S-adenosyl-L-methionine</name>
        <dbReference type="ChEBI" id="CHEBI:59789"/>
    </ligand>
</feature>
<feature type="binding site" evidence="5">
    <location>
        <position position="196"/>
    </location>
    <ligand>
        <name>Mg(2+)</name>
        <dbReference type="ChEBI" id="CHEBI:18420"/>
    </ligand>
</feature>
<feature type="compositionally biased region" description="Polar residues" evidence="6">
    <location>
        <begin position="17"/>
        <end position="37"/>
    </location>
</feature>
<comment type="catalytic activity">
    <reaction evidence="5">
        <text>a 3-demethylubiquinone + S-adenosyl-L-methionine = a ubiquinone + S-adenosyl-L-homocysteine</text>
        <dbReference type="Rhea" id="RHEA:81215"/>
        <dbReference type="Rhea" id="RHEA-COMP:9565"/>
        <dbReference type="Rhea" id="RHEA-COMP:19654"/>
        <dbReference type="ChEBI" id="CHEBI:16389"/>
        <dbReference type="ChEBI" id="CHEBI:57856"/>
        <dbReference type="ChEBI" id="CHEBI:59789"/>
        <dbReference type="ChEBI" id="CHEBI:231825"/>
    </reaction>
</comment>
<feature type="region of interest" description="Disordered" evidence="6">
    <location>
        <begin position="1"/>
        <end position="57"/>
    </location>
</feature>
<comment type="subcellular location">
    <subcellularLocation>
        <location evidence="5">Mitochondrion inner membrane</location>
        <topology evidence="5">Peripheral membrane protein</topology>
        <orientation evidence="5">Matrix side</orientation>
    </subcellularLocation>
</comment>
<keyword evidence="5" id="KW-0479">Metal-binding</keyword>
<dbReference type="InterPro" id="IPR010233">
    <property type="entry name" value="UbiG_MeTrfase"/>
</dbReference>
<reference evidence="7 9" key="1">
    <citation type="journal article" date="2020" name="Stud. Mycol.">
        <title>101 Dothideomycetes genomes: a test case for predicting lifestyles and emergence of pathogens.</title>
        <authorList>
            <person name="Haridas S."/>
            <person name="Albert R."/>
            <person name="Binder M."/>
            <person name="Bloem J."/>
            <person name="Labutti K."/>
            <person name="Salamov A."/>
            <person name="Andreopoulos B."/>
            <person name="Baker S."/>
            <person name="Barry K."/>
            <person name="Bills G."/>
            <person name="Bluhm B."/>
            <person name="Cannon C."/>
            <person name="Castanera R."/>
            <person name="Culley D."/>
            <person name="Daum C."/>
            <person name="Ezra D."/>
            <person name="Gonzalez J."/>
            <person name="Henrissat B."/>
            <person name="Kuo A."/>
            <person name="Liang C."/>
            <person name="Lipzen A."/>
            <person name="Lutzoni F."/>
            <person name="Magnuson J."/>
            <person name="Mondo S."/>
            <person name="Nolan M."/>
            <person name="Ohm R."/>
            <person name="Pangilinan J."/>
            <person name="Park H.-J."/>
            <person name="Ramirez L."/>
            <person name="Alfaro M."/>
            <person name="Sun H."/>
            <person name="Tritt A."/>
            <person name="Yoshinaga Y."/>
            <person name="Zwiers L.-H."/>
            <person name="Turgeon B."/>
            <person name="Goodwin S."/>
            <person name="Spatafora J."/>
            <person name="Crous P."/>
            <person name="Grigoriev I."/>
        </authorList>
    </citation>
    <scope>NUCLEOTIDE SEQUENCE</scope>
    <source>
        <strain evidence="7 9">CBS 304.34</strain>
    </source>
</reference>
<evidence type="ECO:0000256" key="6">
    <source>
        <dbReference type="SAM" id="MobiDB-lite"/>
    </source>
</evidence>
<evidence type="ECO:0000313" key="8">
    <source>
        <dbReference type="Proteomes" id="UP000504636"/>
    </source>
</evidence>
<dbReference type="Pfam" id="PF13489">
    <property type="entry name" value="Methyltransf_23"/>
    <property type="match status" value="1"/>
</dbReference>
<comment type="catalytic activity">
    <reaction evidence="5">
        <text>a 3,4-dihydroxy-5-(all-trans-polyprenyl)benzoate + S-adenosyl-L-methionine = a 4-hydroxy-3-methoxy-5-(all-trans-polyprenyl)benzoate + S-adenosyl-L-homocysteine + H(+)</text>
        <dbReference type="Rhea" id="RHEA:44452"/>
        <dbReference type="Rhea" id="RHEA-COMP:10930"/>
        <dbReference type="Rhea" id="RHEA-COMP:10931"/>
        <dbReference type="ChEBI" id="CHEBI:15378"/>
        <dbReference type="ChEBI" id="CHEBI:57856"/>
        <dbReference type="ChEBI" id="CHEBI:59789"/>
        <dbReference type="ChEBI" id="CHEBI:64694"/>
        <dbReference type="ChEBI" id="CHEBI:84443"/>
        <dbReference type="EC" id="2.1.1.114"/>
    </reaction>
</comment>
<dbReference type="UniPathway" id="UPA00232"/>
<comment type="function">
    <text evidence="5">O-methyltransferase required for two non-consecutive steps during ubiquinone biosynthesis. Catalyzes the 2 O-methylation of 3,4-dihydroxy-5-(all-trans-polyprenyl)benzoic acid into 4-hydroxy-3-methoxy-5-(all-trans-polyprenyl)benzoic acid. Also catalyzes the last step of ubiquinone biosynthesis by mediating methylation of 3-demethylubiquinone into ubiquinone. Also able to mediate the methylation of 3-demethylubiquinol into ubiquinol.</text>
</comment>
<keyword evidence="3 5" id="KW-0831">Ubiquinone biosynthesis</keyword>
<dbReference type="EC" id="2.1.1.-" evidence="5"/>
<dbReference type="Proteomes" id="UP000504636">
    <property type="component" value="Unplaced"/>
</dbReference>
<protein>
    <recommendedName>
        <fullName evidence="5">Ubiquinone biosynthesis O-methyltransferase, mitochondrial</fullName>
    </recommendedName>
    <alternativeName>
        <fullName evidence="5">3-demethylubiquinol 3-O-methyltransferase</fullName>
        <ecNumber evidence="5">2.1.1.64</ecNumber>
    </alternativeName>
    <alternativeName>
        <fullName evidence="5">3-demethylubiquinone 3-O-methyltransferase</fullName>
        <ecNumber evidence="5">2.1.1.-</ecNumber>
    </alternativeName>
    <alternativeName>
        <fullName evidence="5">Polyprenyldihydroxybenzoate methyltransferase</fullName>
        <ecNumber evidence="5">2.1.1.114</ecNumber>
    </alternativeName>
</protein>
<keyword evidence="2 5" id="KW-0808">Transferase</keyword>
<dbReference type="CDD" id="cd02440">
    <property type="entry name" value="AdoMet_MTases"/>
    <property type="match status" value="1"/>
</dbReference>
<dbReference type="GO" id="GO:0061542">
    <property type="term" value="F:3-demethylubiquinol 3-O-methyltransferase activity"/>
    <property type="evidence" value="ECO:0007669"/>
    <property type="project" value="UniProtKB-UniRule"/>
</dbReference>
<evidence type="ECO:0000313" key="7">
    <source>
        <dbReference type="EMBL" id="KAF2812070.1"/>
    </source>
</evidence>
<dbReference type="RefSeq" id="XP_033579034.1">
    <property type="nucleotide sequence ID" value="XM_033717640.1"/>
</dbReference>
<proteinExistence type="inferred from homology"/>
<dbReference type="EC" id="2.1.1.114" evidence="5"/>
<feature type="binding site" evidence="5">
    <location>
        <position position="192"/>
    </location>
    <ligand>
        <name>Mg(2+)</name>
        <dbReference type="ChEBI" id="CHEBI:18420"/>
    </ligand>
</feature>
<keyword evidence="5" id="KW-0496">Mitochondrion</keyword>
<dbReference type="OrthoDB" id="3265906at2759"/>
<dbReference type="PANTHER" id="PTHR43464">
    <property type="entry name" value="METHYLTRANSFERASE"/>
    <property type="match status" value="1"/>
</dbReference>
<dbReference type="HAMAP" id="MF_00472">
    <property type="entry name" value="UbiG"/>
    <property type="match status" value="1"/>
</dbReference>
<keyword evidence="5" id="KW-0999">Mitochondrion inner membrane</keyword>
<comment type="subunit">
    <text evidence="5">Component of a multi-subunit COQ enzyme complex, composed of at least COQ3, COQ4, COQ5, COQ6, COQ7 and COQ9.</text>
</comment>
<evidence type="ECO:0000256" key="1">
    <source>
        <dbReference type="ARBA" id="ARBA00022603"/>
    </source>
</evidence>